<keyword evidence="1" id="KW-0472">Membrane</keyword>
<dbReference type="EMBL" id="AP024329">
    <property type="protein sequence ID" value="BCQ35372.1"/>
    <property type="molecule type" value="Genomic_DNA"/>
</dbReference>
<evidence type="ECO:0000313" key="3">
    <source>
        <dbReference type="Proteomes" id="UP000677515"/>
    </source>
</evidence>
<protein>
    <submittedName>
        <fullName evidence="2">Uncharacterized protein</fullName>
    </submittedName>
</protein>
<keyword evidence="1" id="KW-1133">Transmembrane helix</keyword>
<proteinExistence type="predicted"/>
<dbReference type="Proteomes" id="UP000677515">
    <property type="component" value="Chromosome"/>
</dbReference>
<keyword evidence="1" id="KW-0812">Transmembrane</keyword>
<reference evidence="2 3" key="1">
    <citation type="submission" date="2021-01" db="EMBL/GenBank/DDBJ databases">
        <title>Complete genome sequence of Erwinia rhapontici MAFF 311153.</title>
        <authorList>
            <person name="Morohoshi T."/>
            <person name="Someya N."/>
        </authorList>
    </citation>
    <scope>NUCLEOTIDE SEQUENCE [LARGE SCALE GENOMIC DNA]</scope>
    <source>
        <strain evidence="2 3">MAFF 311153</strain>
    </source>
</reference>
<sequence length="35" mass="3953">MSKRRQFYLTLALITTGSLLIIEVLARLVHLIIVG</sequence>
<accession>A0ABN6DLI2</accession>
<keyword evidence="3" id="KW-1185">Reference proteome</keyword>
<organism evidence="2 3">
    <name type="scientific">Erwinia rhapontici</name>
    <name type="common">Pectobacterium rhapontici</name>
    <dbReference type="NCBI Taxonomy" id="55212"/>
    <lineage>
        <taxon>Bacteria</taxon>
        <taxon>Pseudomonadati</taxon>
        <taxon>Pseudomonadota</taxon>
        <taxon>Gammaproteobacteria</taxon>
        <taxon>Enterobacterales</taxon>
        <taxon>Erwiniaceae</taxon>
        <taxon>Erwinia</taxon>
    </lineage>
</organism>
<name>A0ABN6DLI2_ERWRD</name>
<feature type="transmembrane region" description="Helical" evidence="1">
    <location>
        <begin position="7"/>
        <end position="33"/>
    </location>
</feature>
<gene>
    <name evidence="2" type="ORF">ERHA53_27150</name>
</gene>
<evidence type="ECO:0000256" key="1">
    <source>
        <dbReference type="SAM" id="Phobius"/>
    </source>
</evidence>
<evidence type="ECO:0000313" key="2">
    <source>
        <dbReference type="EMBL" id="BCQ35372.1"/>
    </source>
</evidence>